<gene>
    <name evidence="2" type="ORF">AERYTH_10935</name>
</gene>
<feature type="domain" description="DUF3806" evidence="1">
    <location>
        <begin position="56"/>
        <end position="116"/>
    </location>
</feature>
<dbReference type="AlphaFoldDB" id="A0A0U4CWV0"/>
<dbReference type="PATRIC" id="fig|2041.4.peg.2287"/>
<dbReference type="KEGG" id="aer:AERYTH_10935"/>
<organism evidence="2 3">
    <name type="scientific">Aeromicrobium erythreum</name>
    <dbReference type="NCBI Taxonomy" id="2041"/>
    <lineage>
        <taxon>Bacteria</taxon>
        <taxon>Bacillati</taxon>
        <taxon>Actinomycetota</taxon>
        <taxon>Actinomycetes</taxon>
        <taxon>Propionibacteriales</taxon>
        <taxon>Nocardioidaceae</taxon>
        <taxon>Aeromicrobium</taxon>
    </lineage>
</organism>
<evidence type="ECO:0000313" key="2">
    <source>
        <dbReference type="EMBL" id="ALX05181.1"/>
    </source>
</evidence>
<proteinExistence type="predicted"/>
<reference evidence="2 3" key="1">
    <citation type="journal article" date="1991" name="Int. J. Syst. Bacteriol.">
        <title>Description of the erythromycin-producing bacterium Arthrobacter sp. strain NRRL B-3381 as Aeromicrobium erythreum gen. nov., sp. nov.</title>
        <authorList>
            <person name="Miller E.S."/>
            <person name="Woese C.R."/>
            <person name="Brenner S."/>
        </authorList>
    </citation>
    <scope>NUCLEOTIDE SEQUENCE [LARGE SCALE GENOMIC DNA]</scope>
    <source>
        <strain evidence="2 3">AR18</strain>
    </source>
</reference>
<dbReference type="Proteomes" id="UP000067689">
    <property type="component" value="Chromosome"/>
</dbReference>
<evidence type="ECO:0000259" key="1">
    <source>
        <dbReference type="Pfam" id="PF12713"/>
    </source>
</evidence>
<dbReference type="InterPro" id="IPR024266">
    <property type="entry name" value="DUF3806"/>
</dbReference>
<dbReference type="OrthoDB" id="5185238at2"/>
<keyword evidence="3" id="KW-1185">Reference proteome</keyword>
<dbReference type="EMBL" id="CP011502">
    <property type="protein sequence ID" value="ALX05181.1"/>
    <property type="molecule type" value="Genomic_DNA"/>
</dbReference>
<name>A0A0U4CWV0_9ACTN</name>
<sequence>MDDVTIEDLTEAEHQWLQALQGGLVQMGVKDAATLCAVFLEAREAWWDLPAAERPDPNPTINAFGAGIGQLFVDDLGLRWALVTDQHGSELGVVGDPSLVLYPTNAVAKRWSGENQSTLEDYLVQVSETVRDLQARRPGQ</sequence>
<protein>
    <recommendedName>
        <fullName evidence="1">DUF3806 domain-containing protein</fullName>
    </recommendedName>
</protein>
<evidence type="ECO:0000313" key="3">
    <source>
        <dbReference type="Proteomes" id="UP000067689"/>
    </source>
</evidence>
<dbReference type="Pfam" id="PF12713">
    <property type="entry name" value="DUF3806"/>
    <property type="match status" value="1"/>
</dbReference>
<dbReference type="RefSeq" id="WP_067858457.1">
    <property type="nucleotide sequence ID" value="NZ_CP011502.1"/>
</dbReference>
<accession>A0A0U4CWV0</accession>